<evidence type="ECO:0000313" key="1">
    <source>
        <dbReference type="EMBL" id="AEA11754.1"/>
    </source>
</evidence>
<dbReference type="Gene3D" id="3.30.1780.10">
    <property type="entry name" value="ornithine cyclodeaminase, domain 1"/>
    <property type="match status" value="1"/>
</dbReference>
<accession>F2L213</accession>
<evidence type="ECO:0000313" key="2">
    <source>
        <dbReference type="Proteomes" id="UP000008138"/>
    </source>
</evidence>
<dbReference type="InterPro" id="IPR003462">
    <property type="entry name" value="ODC_Mu_crystall"/>
</dbReference>
<reference evidence="1 2" key="1">
    <citation type="journal article" date="2011" name="J. Bacteriol.">
        <title>Complete genome sequence of the thermoacidophilic crenarchaeon Thermoproteus uzoniensis 768-20.</title>
        <authorList>
            <person name="Mardanov A.V."/>
            <person name="Gumerov V.M."/>
            <person name="Beletsky A.V."/>
            <person name="Prokofeva M.I."/>
            <person name="Bonch-Osmolovskaya E.A."/>
            <person name="Ravin N.V."/>
            <person name="Skryabin K.G."/>
        </authorList>
    </citation>
    <scope>NUCLEOTIDE SEQUENCE [LARGE SCALE GENOMIC DNA]</scope>
    <source>
        <strain evidence="1 2">768-20</strain>
    </source>
</reference>
<dbReference type="GO" id="GO:0005737">
    <property type="term" value="C:cytoplasm"/>
    <property type="evidence" value="ECO:0007669"/>
    <property type="project" value="TreeGrafter"/>
</dbReference>
<dbReference type="KEGG" id="tuz:TUZN_0256"/>
<name>F2L213_THEU7</name>
<dbReference type="InterPro" id="IPR023401">
    <property type="entry name" value="ODC_N"/>
</dbReference>
<proteinExistence type="predicted"/>
<dbReference type="PIRSF" id="PIRSF001439">
    <property type="entry name" value="CryM"/>
    <property type="match status" value="1"/>
</dbReference>
<dbReference type="GeneID" id="10359803"/>
<dbReference type="EMBL" id="CP002590">
    <property type="protein sequence ID" value="AEA11754.1"/>
    <property type="molecule type" value="Genomic_DNA"/>
</dbReference>
<dbReference type="Pfam" id="PF02423">
    <property type="entry name" value="OCD_Mu_crystall"/>
    <property type="match status" value="1"/>
</dbReference>
<organism evidence="1 2">
    <name type="scientific">Thermoproteus uzoniensis (strain 768-20)</name>
    <dbReference type="NCBI Taxonomy" id="999630"/>
    <lineage>
        <taxon>Archaea</taxon>
        <taxon>Thermoproteota</taxon>
        <taxon>Thermoprotei</taxon>
        <taxon>Thermoproteales</taxon>
        <taxon>Thermoproteaceae</taxon>
        <taxon>Thermoproteus</taxon>
    </lineage>
</organism>
<dbReference type="SUPFAM" id="SSF51735">
    <property type="entry name" value="NAD(P)-binding Rossmann-fold domains"/>
    <property type="match status" value="1"/>
</dbReference>
<dbReference type="STRING" id="999630.TUZN_0256"/>
<gene>
    <name evidence="1" type="ordered locus">TUZN_0256</name>
</gene>
<dbReference type="Gene3D" id="3.40.50.720">
    <property type="entry name" value="NAD(P)-binding Rossmann-like Domain"/>
    <property type="match status" value="1"/>
</dbReference>
<dbReference type="RefSeq" id="WP_013679090.1">
    <property type="nucleotide sequence ID" value="NC_015315.1"/>
</dbReference>
<dbReference type="InterPro" id="IPR036291">
    <property type="entry name" value="NAD(P)-bd_dom_sf"/>
</dbReference>
<dbReference type="eggNOG" id="arCOG01035">
    <property type="taxonomic scope" value="Archaea"/>
</dbReference>
<sequence length="317" mass="34216">MTLFITEGEVDQLLSFREAIEAVEEGFRLLAEGQAVNLPRRRAIVKGAVLHVLQGVVLGKYGVAGLKTYLSTREGARFAVLLFDVAGGDLLAIIEADRLGQKRTGAASAVATRHMAARFQGTLGIVGSGRQARAQFEALVEVFKPSLVKIFSRNRERARAFVEFVRGRGYDAALADDYRSVSDVDVLVTATNSAEPFIRGEYLRPGVHVNAIGSNWANRAELAPDAVAKADVIAVDDLTQAREEAGDLIMAGALDRAVPLADIVAGKARGRPDESSITLFKSLGIAVEDLVVAKVVYDKAVKERLGRELEFSGRWPL</sequence>
<dbReference type="PANTHER" id="PTHR13812:SF19">
    <property type="entry name" value="KETIMINE REDUCTASE MU-CRYSTALLIN"/>
    <property type="match status" value="1"/>
</dbReference>
<keyword evidence="2" id="KW-1185">Reference proteome</keyword>
<dbReference type="PANTHER" id="PTHR13812">
    <property type="entry name" value="KETIMINE REDUCTASE MU-CRYSTALLIN"/>
    <property type="match status" value="1"/>
</dbReference>
<protein>
    <submittedName>
        <fullName evidence="1">Ornithine cyclodeaminase</fullName>
    </submittedName>
</protein>
<dbReference type="Proteomes" id="UP000008138">
    <property type="component" value="Chromosome"/>
</dbReference>
<reference key="2">
    <citation type="submission" date="2011-03" db="EMBL/GenBank/DDBJ databases">
        <title>Complete genome sequence of the thermoacidophilic crenarchaeon Thermoproteus uzoniensis 768-20.</title>
        <authorList>
            <person name="Mardanov A.V."/>
            <person name="Gumerov V.M."/>
            <person name="Beletsky A.V."/>
            <person name="Prokofeva M.I."/>
            <person name="Bonch-Osmolovskaya E.A."/>
            <person name="Ravin N.V."/>
            <person name="Skryabin K.G."/>
        </authorList>
    </citation>
    <scope>NUCLEOTIDE SEQUENCE</scope>
    <source>
        <strain>768-20</strain>
    </source>
</reference>
<dbReference type="AlphaFoldDB" id="F2L213"/>
<dbReference type="OrthoDB" id="21421at2157"/>
<dbReference type="HOGENOM" id="CLU_042088_2_1_2"/>